<proteinExistence type="inferred from homology"/>
<dbReference type="AlphaFoldDB" id="A0A8E0RP45"/>
<keyword evidence="4 6" id="KW-1133">Transmembrane helix</keyword>
<evidence type="ECO:0000259" key="8">
    <source>
        <dbReference type="PROSITE" id="PS51225"/>
    </source>
</evidence>
<evidence type="ECO:0000256" key="6">
    <source>
        <dbReference type="PIRNR" id="PIRNR011282"/>
    </source>
</evidence>
<feature type="transmembrane region" description="Helical" evidence="6">
    <location>
        <begin position="31"/>
        <end position="52"/>
    </location>
</feature>
<evidence type="ECO:0000256" key="2">
    <source>
        <dbReference type="ARBA" id="ARBA00010252"/>
    </source>
</evidence>
<comment type="caution">
    <text evidence="9">The sequence shown here is derived from an EMBL/GenBank/DDBJ whole genome shotgun (WGS) entry which is preliminary data.</text>
</comment>
<evidence type="ECO:0000256" key="4">
    <source>
        <dbReference type="ARBA" id="ARBA00022989"/>
    </source>
</evidence>
<evidence type="ECO:0000256" key="7">
    <source>
        <dbReference type="SAM" id="MobiDB-lite"/>
    </source>
</evidence>
<feature type="compositionally biased region" description="Polar residues" evidence="7">
    <location>
        <begin position="215"/>
        <end position="230"/>
    </location>
</feature>
<gene>
    <name evidence="9" type="ORF">FBUS_08671</name>
</gene>
<protein>
    <recommendedName>
        <fullName evidence="6">Synaptogyrin</fullName>
    </recommendedName>
</protein>
<dbReference type="Proteomes" id="UP000728185">
    <property type="component" value="Unassembled WGS sequence"/>
</dbReference>
<feature type="transmembrane region" description="Helical" evidence="6">
    <location>
        <begin position="151"/>
        <end position="173"/>
    </location>
</feature>
<dbReference type="GO" id="GO:0030672">
    <property type="term" value="C:synaptic vesicle membrane"/>
    <property type="evidence" value="ECO:0007669"/>
    <property type="project" value="TreeGrafter"/>
</dbReference>
<dbReference type="PANTHER" id="PTHR10838:SF20">
    <property type="entry name" value="SYNAPTOGYRIN"/>
    <property type="match status" value="1"/>
</dbReference>
<evidence type="ECO:0000256" key="5">
    <source>
        <dbReference type="ARBA" id="ARBA00023136"/>
    </source>
</evidence>
<keyword evidence="3 6" id="KW-0812">Transmembrane</keyword>
<keyword evidence="5 6" id="KW-0472">Membrane</keyword>
<feature type="transmembrane region" description="Helical" evidence="6">
    <location>
        <begin position="72"/>
        <end position="92"/>
    </location>
</feature>
<comment type="similarity">
    <text evidence="2 6">Belongs to the synaptogyrin family.</text>
</comment>
<dbReference type="OrthoDB" id="10041611at2759"/>
<name>A0A8E0RP45_9TREM</name>
<feature type="domain" description="MARVEL" evidence="8">
    <location>
        <begin position="21"/>
        <end position="177"/>
    </location>
</feature>
<dbReference type="InterPro" id="IPR008253">
    <property type="entry name" value="Marvel"/>
</dbReference>
<sequence length="242" mass="25784">MDPSRLFSAAKSGGASGIFDYVRQPLAVLRIVALLFAIIVFGCVSSGCHTLHNAHHQKCIFHGEAVACSYAVAIGVFAFLLAIGFIISDLMFNSVSNVKKRRYIVIGDLGCSGLWAFLWFVGFCLLTNKWTNTHDDWLAKEKVEGWQENNARAAIVFSLASAAVWTGITFFALQRFRLGQAGLGSGEGAGVDPSMAPGADTSGISPSGYAGIPDQPQQQQLYGGDTNPTSGGAPGSYYTPTY</sequence>
<dbReference type="PROSITE" id="PS51225">
    <property type="entry name" value="MARVEL"/>
    <property type="match status" value="1"/>
</dbReference>
<evidence type="ECO:0000256" key="3">
    <source>
        <dbReference type="ARBA" id="ARBA00022692"/>
    </source>
</evidence>
<keyword evidence="10" id="KW-1185">Reference proteome</keyword>
<dbReference type="GO" id="GO:0031594">
    <property type="term" value="C:neuromuscular junction"/>
    <property type="evidence" value="ECO:0007669"/>
    <property type="project" value="TreeGrafter"/>
</dbReference>
<evidence type="ECO:0000313" key="9">
    <source>
        <dbReference type="EMBL" id="KAA0187070.1"/>
    </source>
</evidence>
<accession>A0A8E0RP45</accession>
<dbReference type="PANTHER" id="PTHR10838">
    <property type="entry name" value="SYNAPTOGYRIN"/>
    <property type="match status" value="1"/>
</dbReference>
<feature type="region of interest" description="Disordered" evidence="7">
    <location>
        <begin position="202"/>
        <end position="242"/>
    </location>
</feature>
<reference evidence="9" key="1">
    <citation type="submission" date="2019-05" db="EMBL/GenBank/DDBJ databases">
        <title>Annotation for the trematode Fasciolopsis buski.</title>
        <authorList>
            <person name="Choi Y.-J."/>
        </authorList>
    </citation>
    <scope>NUCLEOTIDE SEQUENCE</scope>
    <source>
        <strain evidence="9">HT</strain>
        <tissue evidence="9">Whole worm</tissue>
    </source>
</reference>
<dbReference type="InterPro" id="IPR016579">
    <property type="entry name" value="Synaptogyrin"/>
</dbReference>
<evidence type="ECO:0000256" key="1">
    <source>
        <dbReference type="ARBA" id="ARBA00004141"/>
    </source>
</evidence>
<comment type="subcellular location">
    <subcellularLocation>
        <location evidence="1 6">Membrane</location>
        <topology evidence="1 6">Multi-pass membrane protein</topology>
    </subcellularLocation>
</comment>
<organism evidence="9 10">
    <name type="scientific">Fasciolopsis buskii</name>
    <dbReference type="NCBI Taxonomy" id="27845"/>
    <lineage>
        <taxon>Eukaryota</taxon>
        <taxon>Metazoa</taxon>
        <taxon>Spiralia</taxon>
        <taxon>Lophotrochozoa</taxon>
        <taxon>Platyhelminthes</taxon>
        <taxon>Trematoda</taxon>
        <taxon>Digenea</taxon>
        <taxon>Plagiorchiida</taxon>
        <taxon>Echinostomata</taxon>
        <taxon>Echinostomatoidea</taxon>
        <taxon>Fasciolidae</taxon>
        <taxon>Fasciolopsis</taxon>
    </lineage>
</organism>
<feature type="transmembrane region" description="Helical" evidence="6">
    <location>
        <begin position="104"/>
        <end position="131"/>
    </location>
</feature>
<dbReference type="PIRSF" id="PIRSF011282">
    <property type="entry name" value="Synaptogyrin"/>
    <property type="match status" value="1"/>
</dbReference>
<evidence type="ECO:0000313" key="10">
    <source>
        <dbReference type="Proteomes" id="UP000728185"/>
    </source>
</evidence>
<dbReference type="Pfam" id="PF01284">
    <property type="entry name" value="MARVEL"/>
    <property type="match status" value="1"/>
</dbReference>
<dbReference type="EMBL" id="LUCM01009381">
    <property type="protein sequence ID" value="KAA0187070.1"/>
    <property type="molecule type" value="Genomic_DNA"/>
</dbReference>